<dbReference type="AlphaFoldDB" id="A0A6C0EHL3"/>
<protein>
    <recommendedName>
        <fullName evidence="2">ATPase AAA-type core domain-containing protein</fullName>
    </recommendedName>
</protein>
<name>A0A6C0EHL3_9ZZZZ</name>
<evidence type="ECO:0000313" key="3">
    <source>
        <dbReference type="EMBL" id="QHT28664.1"/>
    </source>
</evidence>
<evidence type="ECO:0000259" key="2">
    <source>
        <dbReference type="Pfam" id="PF00004"/>
    </source>
</evidence>
<dbReference type="EMBL" id="MN738863">
    <property type="protein sequence ID" value="QHT28664.1"/>
    <property type="molecule type" value="Genomic_DNA"/>
</dbReference>
<dbReference type="GO" id="GO:0016887">
    <property type="term" value="F:ATP hydrolysis activity"/>
    <property type="evidence" value="ECO:0007669"/>
    <property type="project" value="InterPro"/>
</dbReference>
<dbReference type="GO" id="GO:0005524">
    <property type="term" value="F:ATP binding"/>
    <property type="evidence" value="ECO:0007669"/>
    <property type="project" value="InterPro"/>
</dbReference>
<evidence type="ECO:0000256" key="1">
    <source>
        <dbReference type="ARBA" id="ARBA00022705"/>
    </source>
</evidence>
<dbReference type="GO" id="GO:0003689">
    <property type="term" value="F:DNA clamp loader activity"/>
    <property type="evidence" value="ECO:0007669"/>
    <property type="project" value="TreeGrafter"/>
</dbReference>
<dbReference type="InterPro" id="IPR003959">
    <property type="entry name" value="ATPase_AAA_core"/>
</dbReference>
<sequence>MFLESPKLFNEFIINSSVINKLRNYTQDNLMNMLFYGPAGSGKRTLVLALLYHIYKLTDLQTYIKNYTVKINNNDVKIVCIQSMYHYEINLYEYGLYDREVLTSFVKNIISTKNILNNGFKIIVLNNFHKISKTCQLALRALIEKHISTARFILLTNSVTKIDSALKSRFICNRVPFPDDNSIIKYLNKVGVHENIPYILKTIDKNLYNLEICINYKKYINPIDIFIKKIDDIINSSDILFIEELRKIIHKLHLLNFDPYVTINKYISYCVKLKKYSDKNLGRICSKAAELDSSEPYNKYFFSLELFFIFIKSLNYI</sequence>
<reference evidence="3" key="1">
    <citation type="journal article" date="2020" name="Nature">
        <title>Giant virus diversity and host interactions through global metagenomics.</title>
        <authorList>
            <person name="Schulz F."/>
            <person name="Roux S."/>
            <person name="Paez-Espino D."/>
            <person name="Jungbluth S."/>
            <person name="Walsh D.A."/>
            <person name="Denef V.J."/>
            <person name="McMahon K.D."/>
            <person name="Konstantinidis K.T."/>
            <person name="Eloe-Fadrosh E.A."/>
            <person name="Kyrpides N.C."/>
            <person name="Woyke T."/>
        </authorList>
    </citation>
    <scope>NUCLEOTIDE SEQUENCE</scope>
    <source>
        <strain evidence="3">GVMAG-M-3300001351-8</strain>
    </source>
</reference>
<dbReference type="GO" id="GO:0006261">
    <property type="term" value="P:DNA-templated DNA replication"/>
    <property type="evidence" value="ECO:0007669"/>
    <property type="project" value="TreeGrafter"/>
</dbReference>
<keyword evidence="1" id="KW-0235">DNA replication</keyword>
<dbReference type="Pfam" id="PF00004">
    <property type="entry name" value="AAA"/>
    <property type="match status" value="1"/>
</dbReference>
<dbReference type="InterPro" id="IPR050238">
    <property type="entry name" value="DNA_Rep/Repair_Clamp_Loader"/>
</dbReference>
<dbReference type="PANTHER" id="PTHR11669">
    <property type="entry name" value="REPLICATION FACTOR C / DNA POLYMERASE III GAMMA-TAU SUBUNIT"/>
    <property type="match status" value="1"/>
</dbReference>
<dbReference type="GO" id="GO:0005663">
    <property type="term" value="C:DNA replication factor C complex"/>
    <property type="evidence" value="ECO:0007669"/>
    <property type="project" value="TreeGrafter"/>
</dbReference>
<dbReference type="GO" id="GO:0006281">
    <property type="term" value="P:DNA repair"/>
    <property type="evidence" value="ECO:0007669"/>
    <property type="project" value="TreeGrafter"/>
</dbReference>
<organism evidence="3">
    <name type="scientific">viral metagenome</name>
    <dbReference type="NCBI Taxonomy" id="1070528"/>
    <lineage>
        <taxon>unclassified sequences</taxon>
        <taxon>metagenomes</taxon>
        <taxon>organismal metagenomes</taxon>
    </lineage>
</organism>
<dbReference type="InterPro" id="IPR027417">
    <property type="entry name" value="P-loop_NTPase"/>
</dbReference>
<feature type="domain" description="ATPase AAA-type core" evidence="2">
    <location>
        <begin position="33"/>
        <end position="170"/>
    </location>
</feature>
<accession>A0A6C0EHL3</accession>
<dbReference type="Gene3D" id="3.40.50.300">
    <property type="entry name" value="P-loop containing nucleotide triphosphate hydrolases"/>
    <property type="match status" value="1"/>
</dbReference>
<dbReference type="PANTHER" id="PTHR11669:SF1">
    <property type="entry name" value="REPLICATION FACTOR C SUBUNIT 3"/>
    <property type="match status" value="1"/>
</dbReference>
<dbReference type="SUPFAM" id="SSF52540">
    <property type="entry name" value="P-loop containing nucleoside triphosphate hydrolases"/>
    <property type="match status" value="1"/>
</dbReference>
<proteinExistence type="predicted"/>
<dbReference type="GO" id="GO:0005634">
    <property type="term" value="C:nucleus"/>
    <property type="evidence" value="ECO:0007669"/>
    <property type="project" value="TreeGrafter"/>
</dbReference>